<dbReference type="Pfam" id="PF02104">
    <property type="entry name" value="SURF1"/>
    <property type="match status" value="1"/>
</dbReference>
<dbReference type="AlphaFoldDB" id="A0A379MZA7"/>
<comment type="subcellular location">
    <subcellularLocation>
        <location evidence="6">Cell membrane</location>
        <topology evidence="6">Multi-pass membrane protein</topology>
    </subcellularLocation>
    <subcellularLocation>
        <location evidence="1">Membrane</location>
    </subcellularLocation>
</comment>
<keyword evidence="6" id="KW-1003">Cell membrane</keyword>
<gene>
    <name evidence="8" type="ORF">NCTC13291_01843</name>
</gene>
<keyword evidence="5 6" id="KW-0472">Membrane</keyword>
<dbReference type="PROSITE" id="PS50895">
    <property type="entry name" value="SURF1"/>
    <property type="match status" value="1"/>
</dbReference>
<organism evidence="8 9">
    <name type="scientific">Roseomonas mucosa</name>
    <dbReference type="NCBI Taxonomy" id="207340"/>
    <lineage>
        <taxon>Bacteria</taxon>
        <taxon>Pseudomonadati</taxon>
        <taxon>Pseudomonadota</taxon>
        <taxon>Alphaproteobacteria</taxon>
        <taxon>Acetobacterales</taxon>
        <taxon>Roseomonadaceae</taxon>
        <taxon>Roseomonas</taxon>
    </lineage>
</organism>
<evidence type="ECO:0000256" key="4">
    <source>
        <dbReference type="ARBA" id="ARBA00022989"/>
    </source>
</evidence>
<evidence type="ECO:0000256" key="5">
    <source>
        <dbReference type="ARBA" id="ARBA00023136"/>
    </source>
</evidence>
<feature type="region of interest" description="Disordered" evidence="7">
    <location>
        <begin position="201"/>
        <end position="230"/>
    </location>
</feature>
<reference evidence="8 9" key="1">
    <citation type="submission" date="2018-06" db="EMBL/GenBank/DDBJ databases">
        <authorList>
            <consortium name="Pathogen Informatics"/>
            <person name="Doyle S."/>
        </authorList>
    </citation>
    <scope>NUCLEOTIDE SEQUENCE [LARGE SCALE GENOMIC DNA]</scope>
    <source>
        <strain evidence="8 9">NCTC13291</strain>
    </source>
</reference>
<evidence type="ECO:0000256" key="6">
    <source>
        <dbReference type="RuleBase" id="RU363076"/>
    </source>
</evidence>
<accession>A0A379MZA7</accession>
<feature type="compositionally biased region" description="Low complexity" evidence="7">
    <location>
        <begin position="216"/>
        <end position="230"/>
    </location>
</feature>
<keyword evidence="4 6" id="KW-1133">Transmembrane helix</keyword>
<comment type="similarity">
    <text evidence="2 6">Belongs to the SURF1 family.</text>
</comment>
<protein>
    <recommendedName>
        <fullName evidence="6">SURF1-like protein</fullName>
    </recommendedName>
</protein>
<feature type="transmembrane region" description="Helical" evidence="6">
    <location>
        <begin position="262"/>
        <end position="284"/>
    </location>
</feature>
<dbReference type="InterPro" id="IPR002994">
    <property type="entry name" value="Surf1/Shy1"/>
</dbReference>
<evidence type="ECO:0000313" key="9">
    <source>
        <dbReference type="Proteomes" id="UP000254919"/>
    </source>
</evidence>
<dbReference type="EMBL" id="UGVN01000001">
    <property type="protein sequence ID" value="SUE40284.1"/>
    <property type="molecule type" value="Genomic_DNA"/>
</dbReference>
<keyword evidence="3 6" id="KW-0812">Transmembrane</keyword>
<name>A0A379MZA7_9PROT</name>
<proteinExistence type="inferred from homology"/>
<evidence type="ECO:0000256" key="7">
    <source>
        <dbReference type="SAM" id="MobiDB-lite"/>
    </source>
</evidence>
<dbReference type="CDD" id="cd06662">
    <property type="entry name" value="SURF1"/>
    <property type="match status" value="1"/>
</dbReference>
<feature type="transmembrane region" description="Helical" evidence="6">
    <location>
        <begin position="27"/>
        <end position="47"/>
    </location>
</feature>
<dbReference type="PANTHER" id="PTHR23427">
    <property type="entry name" value="SURFEIT LOCUS PROTEIN"/>
    <property type="match status" value="1"/>
</dbReference>
<evidence type="ECO:0000256" key="3">
    <source>
        <dbReference type="ARBA" id="ARBA00022692"/>
    </source>
</evidence>
<dbReference type="Proteomes" id="UP000254919">
    <property type="component" value="Unassembled WGS sequence"/>
</dbReference>
<sequence length="291" mass="30629">MAGRRVVERAGISRLNLKRLMTRFRRLLIPLLCVLPVLVVLVELGNWQVRRLHWKTDILARVDAAEAGPPRVLRDPPEELSRVVATGRFLHDREALVGLEVRNAVLGAFLVTPLERADGPPVLVNRGWVPLERRAPVGHPEGVVSVTGWVRPADGHSLFAASDDPAGRRFYTFDPAVIGPALGLPRVAPYALVALAAPSAAPSSSGTGPAPGGQANGNAPSLPGGLPGVAAGLAPATPSGAAPVGSLPQPARAMPRPDNPHLGYAITWYGTALALAGVFAAFAWRRLKDLA</sequence>
<evidence type="ECO:0000256" key="2">
    <source>
        <dbReference type="ARBA" id="ARBA00007165"/>
    </source>
</evidence>
<dbReference type="PANTHER" id="PTHR23427:SF2">
    <property type="entry name" value="SURFEIT LOCUS PROTEIN 1"/>
    <property type="match status" value="1"/>
</dbReference>
<dbReference type="GO" id="GO:0005886">
    <property type="term" value="C:plasma membrane"/>
    <property type="evidence" value="ECO:0007669"/>
    <property type="project" value="UniProtKB-SubCell"/>
</dbReference>
<evidence type="ECO:0000256" key="1">
    <source>
        <dbReference type="ARBA" id="ARBA00004370"/>
    </source>
</evidence>
<evidence type="ECO:0000313" key="8">
    <source>
        <dbReference type="EMBL" id="SUE40284.1"/>
    </source>
</evidence>
<dbReference type="InterPro" id="IPR045214">
    <property type="entry name" value="Surf1/Surf4"/>
</dbReference>